<sequence length="122" mass="13787">MEDFVILRLASGSRFGQFSIRRLGAIFGGRELMYMVSELQMQFRLRERTSAAVLRTGILAVAHLSAPPWLTANPRHHALRSGEMKHECPLIYTVYTSPCLRICSFPHSNMLLTSSCDLQCNT</sequence>
<dbReference type="AlphaFoldDB" id="A0AAD1ZHN6"/>
<keyword evidence="2" id="KW-1185">Reference proteome</keyword>
<dbReference type="EMBL" id="OU503045">
    <property type="protein sequence ID" value="CAI9769913.1"/>
    <property type="molecule type" value="Genomic_DNA"/>
</dbReference>
<evidence type="ECO:0000313" key="1">
    <source>
        <dbReference type="EMBL" id="CAI9769913.1"/>
    </source>
</evidence>
<organism evidence="1 2">
    <name type="scientific">Fraxinus pennsylvanica</name>
    <dbReference type="NCBI Taxonomy" id="56036"/>
    <lineage>
        <taxon>Eukaryota</taxon>
        <taxon>Viridiplantae</taxon>
        <taxon>Streptophyta</taxon>
        <taxon>Embryophyta</taxon>
        <taxon>Tracheophyta</taxon>
        <taxon>Spermatophyta</taxon>
        <taxon>Magnoliopsida</taxon>
        <taxon>eudicotyledons</taxon>
        <taxon>Gunneridae</taxon>
        <taxon>Pentapetalae</taxon>
        <taxon>asterids</taxon>
        <taxon>lamiids</taxon>
        <taxon>Lamiales</taxon>
        <taxon>Oleaceae</taxon>
        <taxon>Oleeae</taxon>
        <taxon>Fraxinus</taxon>
    </lineage>
</organism>
<accession>A0AAD1ZHN6</accession>
<proteinExistence type="predicted"/>
<dbReference type="Proteomes" id="UP000834106">
    <property type="component" value="Chromosome 10"/>
</dbReference>
<gene>
    <name evidence="1" type="ORF">FPE_LOCUS16377</name>
</gene>
<name>A0AAD1ZHN6_9LAMI</name>
<reference evidence="1" key="1">
    <citation type="submission" date="2023-05" db="EMBL/GenBank/DDBJ databases">
        <authorList>
            <person name="Huff M."/>
        </authorList>
    </citation>
    <scope>NUCLEOTIDE SEQUENCE</scope>
</reference>
<evidence type="ECO:0000313" key="2">
    <source>
        <dbReference type="Proteomes" id="UP000834106"/>
    </source>
</evidence>
<protein>
    <submittedName>
        <fullName evidence="1">Uncharacterized protein</fullName>
    </submittedName>
</protein>